<dbReference type="Gene3D" id="1.20.1530.20">
    <property type="match status" value="1"/>
</dbReference>
<keyword evidence="6 8" id="KW-1133">Transmembrane helix</keyword>
<keyword evidence="3" id="KW-0813">Transport</keyword>
<gene>
    <name evidence="9" type="ORF">Y919_04970</name>
</gene>
<keyword evidence="7 8" id="KW-0472">Membrane</keyword>
<dbReference type="STRING" id="1156417.Y919_04970"/>
<evidence type="ECO:0000256" key="5">
    <source>
        <dbReference type="ARBA" id="ARBA00022692"/>
    </source>
</evidence>
<name>A0A096DN16_9FIRM</name>
<feature type="transmembrane region" description="Helical" evidence="8">
    <location>
        <begin position="162"/>
        <end position="181"/>
    </location>
</feature>
<dbReference type="Proteomes" id="UP000029622">
    <property type="component" value="Unassembled WGS sequence"/>
</dbReference>
<evidence type="ECO:0000256" key="6">
    <source>
        <dbReference type="ARBA" id="ARBA00022989"/>
    </source>
</evidence>
<dbReference type="InterPro" id="IPR004776">
    <property type="entry name" value="Mem_transp_PIN-like"/>
</dbReference>
<feature type="transmembrane region" description="Helical" evidence="8">
    <location>
        <begin position="130"/>
        <end position="150"/>
    </location>
</feature>
<evidence type="ECO:0000256" key="8">
    <source>
        <dbReference type="SAM" id="Phobius"/>
    </source>
</evidence>
<dbReference type="InterPro" id="IPR038770">
    <property type="entry name" value="Na+/solute_symporter_sf"/>
</dbReference>
<dbReference type="PANTHER" id="PTHR36838">
    <property type="entry name" value="AUXIN EFFLUX CARRIER FAMILY PROTEIN"/>
    <property type="match status" value="1"/>
</dbReference>
<feature type="transmembrane region" description="Helical" evidence="8">
    <location>
        <begin position="187"/>
        <end position="210"/>
    </location>
</feature>
<feature type="transmembrane region" description="Helical" evidence="8">
    <location>
        <begin position="100"/>
        <end position="118"/>
    </location>
</feature>
<keyword evidence="5 8" id="KW-0812">Transmembrane</keyword>
<evidence type="ECO:0000313" key="9">
    <source>
        <dbReference type="EMBL" id="KGG80661.1"/>
    </source>
</evidence>
<evidence type="ECO:0000256" key="7">
    <source>
        <dbReference type="ARBA" id="ARBA00023136"/>
    </source>
</evidence>
<evidence type="ECO:0000313" key="10">
    <source>
        <dbReference type="Proteomes" id="UP000029622"/>
    </source>
</evidence>
<dbReference type="RefSeq" id="WP_035162962.1">
    <property type="nucleotide sequence ID" value="NZ_AZTB01000018.1"/>
</dbReference>
<feature type="transmembrane region" description="Helical" evidence="8">
    <location>
        <begin position="222"/>
        <end position="244"/>
    </location>
</feature>
<feature type="transmembrane region" description="Helical" evidence="8">
    <location>
        <begin position="66"/>
        <end position="88"/>
    </location>
</feature>
<feature type="transmembrane region" description="Helical" evidence="8">
    <location>
        <begin position="6"/>
        <end position="24"/>
    </location>
</feature>
<evidence type="ECO:0000256" key="3">
    <source>
        <dbReference type="ARBA" id="ARBA00022448"/>
    </source>
</evidence>
<protein>
    <submittedName>
        <fullName evidence="9">Transporter</fullName>
    </submittedName>
</protein>
<comment type="similarity">
    <text evidence="2">Belongs to the auxin efflux carrier (TC 2.A.69) family.</text>
</comment>
<dbReference type="AlphaFoldDB" id="A0A096DN16"/>
<sequence>MDFILVLNQVLVLFILLMLGFILKKINIITDELGKGLSTVIIYVTLPALIITSMNYKFSRDILNNSIRLIIIGIIVYIFMIVVGIIFVKLLNIQEPQKGIYLFLTIFPNVGFMGYPVVEVAFGKIGVFYAAIYNLIFNVLIWTLGVILVNPEHKKKINLKSLINPGTVSIVLGFILFIFSIKLPKPIYISLHKLGASTTPMAMLVVGSLLGDAKFKEIFGNIKLFIVALLRLIIIPLSVLFVLIRLNLSPIVAGIPVIISSMPAAANAAIFARRFDSDYRLASQGVFLTTLISILTIPFILFILNMIKLH</sequence>
<dbReference type="GO" id="GO:0055085">
    <property type="term" value="P:transmembrane transport"/>
    <property type="evidence" value="ECO:0007669"/>
    <property type="project" value="InterPro"/>
</dbReference>
<reference evidence="9 10" key="1">
    <citation type="submission" date="2013-12" db="EMBL/GenBank/DDBJ databases">
        <title>Draft genome sequence of Caloranaerobacter sp. H53214.</title>
        <authorList>
            <person name="Jiang L.J."/>
            <person name="Shao Z.Z."/>
            <person name="Long M.N."/>
        </authorList>
    </citation>
    <scope>NUCLEOTIDE SEQUENCE [LARGE SCALE GENOMIC DNA]</scope>
    <source>
        <strain evidence="9 10">H53214</strain>
    </source>
</reference>
<evidence type="ECO:0000256" key="2">
    <source>
        <dbReference type="ARBA" id="ARBA00010145"/>
    </source>
</evidence>
<comment type="caution">
    <text evidence="9">The sequence shown here is derived from an EMBL/GenBank/DDBJ whole genome shotgun (WGS) entry which is preliminary data.</text>
</comment>
<evidence type="ECO:0000256" key="1">
    <source>
        <dbReference type="ARBA" id="ARBA00004651"/>
    </source>
</evidence>
<proteinExistence type="inferred from homology"/>
<dbReference type="EMBL" id="AZTB01000018">
    <property type="protein sequence ID" value="KGG80661.1"/>
    <property type="molecule type" value="Genomic_DNA"/>
</dbReference>
<comment type="subcellular location">
    <subcellularLocation>
        <location evidence="1">Cell membrane</location>
        <topology evidence="1">Multi-pass membrane protein</topology>
    </subcellularLocation>
</comment>
<dbReference type="GO" id="GO:0005886">
    <property type="term" value="C:plasma membrane"/>
    <property type="evidence" value="ECO:0007669"/>
    <property type="project" value="UniProtKB-SubCell"/>
</dbReference>
<feature type="transmembrane region" description="Helical" evidence="8">
    <location>
        <begin position="285"/>
        <end position="307"/>
    </location>
</feature>
<accession>A0A096DN16</accession>
<feature type="transmembrane region" description="Helical" evidence="8">
    <location>
        <begin position="36"/>
        <end position="54"/>
    </location>
</feature>
<organism evidence="9 10">
    <name type="scientific">Caloranaerobacter azorensis H53214</name>
    <dbReference type="NCBI Taxonomy" id="1156417"/>
    <lineage>
        <taxon>Bacteria</taxon>
        <taxon>Bacillati</taxon>
        <taxon>Bacillota</taxon>
        <taxon>Tissierellia</taxon>
        <taxon>Tissierellales</taxon>
        <taxon>Thermohalobacteraceae</taxon>
        <taxon>Caloranaerobacter</taxon>
    </lineage>
</organism>
<dbReference type="PANTHER" id="PTHR36838:SF1">
    <property type="entry name" value="SLR1864 PROTEIN"/>
    <property type="match status" value="1"/>
</dbReference>
<feature type="transmembrane region" description="Helical" evidence="8">
    <location>
        <begin position="250"/>
        <end position="273"/>
    </location>
</feature>
<dbReference type="Pfam" id="PF03547">
    <property type="entry name" value="Mem_trans"/>
    <property type="match status" value="1"/>
</dbReference>
<evidence type="ECO:0000256" key="4">
    <source>
        <dbReference type="ARBA" id="ARBA00022475"/>
    </source>
</evidence>
<keyword evidence="4" id="KW-1003">Cell membrane</keyword>